<keyword evidence="8" id="KW-1185">Reference proteome</keyword>
<protein>
    <recommendedName>
        <fullName evidence="9">Cytochrome C oxidase subunit IV</fullName>
    </recommendedName>
</protein>
<gene>
    <name evidence="7" type="ORF">GCM10007384_19100</name>
</gene>
<evidence type="ECO:0000256" key="3">
    <source>
        <dbReference type="ARBA" id="ARBA00022692"/>
    </source>
</evidence>
<keyword evidence="2" id="KW-1003">Cell membrane</keyword>
<evidence type="ECO:0000256" key="1">
    <source>
        <dbReference type="ARBA" id="ARBA00004651"/>
    </source>
</evidence>
<keyword evidence="4 6" id="KW-1133">Transmembrane helix</keyword>
<proteinExistence type="predicted"/>
<evidence type="ECO:0000256" key="2">
    <source>
        <dbReference type="ARBA" id="ARBA00022475"/>
    </source>
</evidence>
<dbReference type="GO" id="GO:0005886">
    <property type="term" value="C:plasma membrane"/>
    <property type="evidence" value="ECO:0007669"/>
    <property type="project" value="UniProtKB-SubCell"/>
</dbReference>
<comment type="caution">
    <text evidence="7">The sequence shown here is derived from an EMBL/GenBank/DDBJ whole genome shotgun (WGS) entry which is preliminary data.</text>
</comment>
<dbReference type="Pfam" id="PF03626">
    <property type="entry name" value="COX4_pro"/>
    <property type="match status" value="1"/>
</dbReference>
<keyword evidence="3 6" id="KW-0812">Transmembrane</keyword>
<name>A0A918JVA4_9FLAO</name>
<evidence type="ECO:0008006" key="9">
    <source>
        <dbReference type="Google" id="ProtNLM"/>
    </source>
</evidence>
<feature type="transmembrane region" description="Helical" evidence="6">
    <location>
        <begin position="68"/>
        <end position="87"/>
    </location>
</feature>
<dbReference type="EMBL" id="BMWS01000011">
    <property type="protein sequence ID" value="GGX17859.1"/>
    <property type="molecule type" value="Genomic_DNA"/>
</dbReference>
<evidence type="ECO:0000256" key="4">
    <source>
        <dbReference type="ARBA" id="ARBA00022989"/>
    </source>
</evidence>
<organism evidence="7 8">
    <name type="scientific">Aquimarina muelleri</name>
    <dbReference type="NCBI Taxonomy" id="279356"/>
    <lineage>
        <taxon>Bacteria</taxon>
        <taxon>Pseudomonadati</taxon>
        <taxon>Bacteroidota</taxon>
        <taxon>Flavobacteriia</taxon>
        <taxon>Flavobacteriales</taxon>
        <taxon>Flavobacteriaceae</taxon>
        <taxon>Aquimarina</taxon>
    </lineage>
</organism>
<evidence type="ECO:0000256" key="5">
    <source>
        <dbReference type="ARBA" id="ARBA00023136"/>
    </source>
</evidence>
<keyword evidence="5 6" id="KW-0472">Membrane</keyword>
<comment type="subcellular location">
    <subcellularLocation>
        <location evidence="1">Cell membrane</location>
        <topology evidence="1">Multi-pass membrane protein</topology>
    </subcellularLocation>
</comment>
<reference evidence="7 8" key="1">
    <citation type="journal article" date="2014" name="Int. J. Syst. Evol. Microbiol.">
        <title>Complete genome sequence of Corynebacterium casei LMG S-19264T (=DSM 44701T), isolated from a smear-ripened cheese.</title>
        <authorList>
            <consortium name="US DOE Joint Genome Institute (JGI-PGF)"/>
            <person name="Walter F."/>
            <person name="Albersmeier A."/>
            <person name="Kalinowski J."/>
            <person name="Ruckert C."/>
        </authorList>
    </citation>
    <scope>NUCLEOTIDE SEQUENCE [LARGE SCALE GENOMIC DNA]</scope>
    <source>
        <strain evidence="7 8">KCTC 12285</strain>
    </source>
</reference>
<evidence type="ECO:0000256" key="6">
    <source>
        <dbReference type="SAM" id="Phobius"/>
    </source>
</evidence>
<feature type="transmembrane region" description="Helical" evidence="6">
    <location>
        <begin position="16"/>
        <end position="37"/>
    </location>
</feature>
<dbReference type="AlphaFoldDB" id="A0A918JVA4"/>
<evidence type="ECO:0000313" key="8">
    <source>
        <dbReference type="Proteomes" id="UP000601108"/>
    </source>
</evidence>
<sequence length="88" mass="9966">MKSIALKKIQQMKKHIIITYVLLIVLTIVSGLTYSVADNNIPSIILLLSALKFIGVSFYFMDLKKAHIFWKSAVICYLTILLIVVLII</sequence>
<evidence type="ECO:0000313" key="7">
    <source>
        <dbReference type="EMBL" id="GGX17859.1"/>
    </source>
</evidence>
<feature type="transmembrane region" description="Helical" evidence="6">
    <location>
        <begin position="43"/>
        <end position="61"/>
    </location>
</feature>
<accession>A0A918JVA4</accession>
<dbReference type="Proteomes" id="UP000601108">
    <property type="component" value="Unassembled WGS sequence"/>
</dbReference>
<dbReference type="InterPro" id="IPR005171">
    <property type="entry name" value="Cyt_c_oxidase_su4_prok"/>
</dbReference>